<accession>A0AAQ3SWM4</accession>
<feature type="transmembrane region" description="Helical" evidence="8">
    <location>
        <begin position="456"/>
        <end position="477"/>
    </location>
</feature>
<dbReference type="GO" id="GO:1990904">
    <property type="term" value="C:ribonucleoprotein complex"/>
    <property type="evidence" value="ECO:0007669"/>
    <property type="project" value="UniProtKB-KW"/>
</dbReference>
<evidence type="ECO:0000256" key="7">
    <source>
        <dbReference type="SAM" id="MobiDB-lite"/>
    </source>
</evidence>
<feature type="domain" description="Large ribosomal subunit protein uL15/eL18" evidence="9">
    <location>
        <begin position="68"/>
        <end position="150"/>
    </location>
</feature>
<dbReference type="InterPro" id="IPR021131">
    <property type="entry name" value="Ribosomal_uL15/eL18"/>
</dbReference>
<evidence type="ECO:0000256" key="1">
    <source>
        <dbReference type="ARBA" id="ARBA00004141"/>
    </source>
</evidence>
<dbReference type="CDD" id="cd10430">
    <property type="entry name" value="BI-1"/>
    <property type="match status" value="1"/>
</dbReference>
<feature type="transmembrane region" description="Helical" evidence="8">
    <location>
        <begin position="541"/>
        <end position="560"/>
    </location>
</feature>
<proteinExistence type="predicted"/>
<dbReference type="GO" id="GO:0016020">
    <property type="term" value="C:membrane"/>
    <property type="evidence" value="ECO:0007669"/>
    <property type="project" value="UniProtKB-SubCell"/>
</dbReference>
<feature type="compositionally biased region" description="Polar residues" evidence="7">
    <location>
        <begin position="148"/>
        <end position="159"/>
    </location>
</feature>
<evidence type="ECO:0000256" key="6">
    <source>
        <dbReference type="ARBA" id="ARBA00023274"/>
    </source>
</evidence>
<evidence type="ECO:0000256" key="8">
    <source>
        <dbReference type="SAM" id="Phobius"/>
    </source>
</evidence>
<evidence type="ECO:0000259" key="9">
    <source>
        <dbReference type="Pfam" id="PF17135"/>
    </source>
</evidence>
<evidence type="ECO:0000313" key="11">
    <source>
        <dbReference type="Proteomes" id="UP001341281"/>
    </source>
</evidence>
<keyword evidence="3" id="KW-0689">Ribosomal protein</keyword>
<evidence type="ECO:0000256" key="4">
    <source>
        <dbReference type="ARBA" id="ARBA00022989"/>
    </source>
</evidence>
<gene>
    <name evidence="10" type="ORF">U9M48_011278</name>
</gene>
<dbReference type="GO" id="GO:0005840">
    <property type="term" value="C:ribosome"/>
    <property type="evidence" value="ECO:0007669"/>
    <property type="project" value="UniProtKB-KW"/>
</dbReference>
<dbReference type="EMBL" id="CP144746">
    <property type="protein sequence ID" value="WVZ61397.1"/>
    <property type="molecule type" value="Genomic_DNA"/>
</dbReference>
<feature type="region of interest" description="Disordered" evidence="7">
    <location>
        <begin position="148"/>
        <end position="179"/>
    </location>
</feature>
<protein>
    <recommendedName>
        <fullName evidence="9">Large ribosomal subunit protein uL15/eL18 domain-containing protein</fullName>
    </recommendedName>
</protein>
<dbReference type="Gene3D" id="3.100.10.10">
    <property type="match status" value="1"/>
</dbReference>
<name>A0AAQ3SWM4_PASNO</name>
<comment type="subcellular location">
    <subcellularLocation>
        <location evidence="1">Membrane</location>
        <topology evidence="1">Multi-pass membrane protein</topology>
    </subcellularLocation>
</comment>
<dbReference type="Proteomes" id="UP001341281">
    <property type="component" value="Chromosome 02"/>
</dbReference>
<keyword evidence="4 8" id="KW-1133">Transmembrane helix</keyword>
<keyword evidence="11" id="KW-1185">Reference proteome</keyword>
<feature type="transmembrane region" description="Helical" evidence="8">
    <location>
        <begin position="429"/>
        <end position="450"/>
    </location>
</feature>
<dbReference type="PANTHER" id="PTHR23291:SF86">
    <property type="entry name" value="BAX INHIBITOR 1"/>
    <property type="match status" value="1"/>
</dbReference>
<feature type="transmembrane region" description="Helical" evidence="8">
    <location>
        <begin position="398"/>
        <end position="417"/>
    </location>
</feature>
<evidence type="ECO:0000256" key="3">
    <source>
        <dbReference type="ARBA" id="ARBA00022980"/>
    </source>
</evidence>
<dbReference type="AlphaFoldDB" id="A0AAQ3SWM4"/>
<evidence type="ECO:0000313" key="10">
    <source>
        <dbReference type="EMBL" id="WVZ61397.1"/>
    </source>
</evidence>
<organism evidence="10 11">
    <name type="scientific">Paspalum notatum var. saurae</name>
    <dbReference type="NCBI Taxonomy" id="547442"/>
    <lineage>
        <taxon>Eukaryota</taxon>
        <taxon>Viridiplantae</taxon>
        <taxon>Streptophyta</taxon>
        <taxon>Embryophyta</taxon>
        <taxon>Tracheophyta</taxon>
        <taxon>Spermatophyta</taxon>
        <taxon>Magnoliopsida</taxon>
        <taxon>Liliopsida</taxon>
        <taxon>Poales</taxon>
        <taxon>Poaceae</taxon>
        <taxon>PACMAD clade</taxon>
        <taxon>Panicoideae</taxon>
        <taxon>Andropogonodae</taxon>
        <taxon>Paspaleae</taxon>
        <taxon>Paspalinae</taxon>
        <taxon>Paspalum</taxon>
    </lineage>
</organism>
<sequence length="579" mass="64850">MCLLLAPWRRRLGTLAMGRDLYRRSNAAGLDILKVKGHEMNDQKVGLYGEDKHSGILVDLLPDCTASAMILKQIFLIMTNRPLLSLRRLVNFMEDKECKRNSCWVYELPTMKVAVLRFTETERAWIVNAGSECLTFNQLAFRSPLGQNTARSESTSHLSNQDKRPKQRPAGSSNKTRQDIELNKRGTKDCFLEHEHHLDAILLEDIRPHAVQLQGVVHVSFVLMYECHFADNQELLTMNWLHLFWRGPDVWVRAFLPRGDGATQSREASDALRSAEPLLHRPLGCASPPSSARLHLATVVPARMPLLRSPRWAAPPPPSSLGRAWWLTSLAAATTPSFPRHPLIASMSFLILVKNDSVIVNLGKNHSVKNHSVIVYLTLCSALAFSALGAYLHIILNIGGTLTTVGCLVAVAFLISLPPSQDQERNRFALLMSAALLEGASVGPIIDLVLHFDPRILVMSFIGTAIAFGCFSGAAIIAKRMEYLYLGGLLSSGLSILLWLYTTFMFELYLGLLVFLGYMVFDTQEIIERAHHGDMDYIKHALTLFTDFVAVLVRVLVIMLKNAQEKSDENENRRKKRSF</sequence>
<reference evidence="10 11" key="1">
    <citation type="submission" date="2024-02" db="EMBL/GenBank/DDBJ databases">
        <title>High-quality chromosome-scale genome assembly of Pensacola bahiagrass (Paspalum notatum Flugge var. saurae).</title>
        <authorList>
            <person name="Vega J.M."/>
            <person name="Podio M."/>
            <person name="Orjuela J."/>
            <person name="Siena L.A."/>
            <person name="Pessino S.C."/>
            <person name="Combes M.C."/>
            <person name="Mariac C."/>
            <person name="Albertini E."/>
            <person name="Pupilli F."/>
            <person name="Ortiz J.P.A."/>
            <person name="Leblanc O."/>
        </authorList>
    </citation>
    <scope>NUCLEOTIDE SEQUENCE [LARGE SCALE GENOMIC DNA]</scope>
    <source>
        <strain evidence="10">R1</strain>
        <tissue evidence="10">Leaf</tissue>
    </source>
</reference>
<dbReference type="PANTHER" id="PTHR23291">
    <property type="entry name" value="BAX INHIBITOR-RELATED"/>
    <property type="match status" value="1"/>
</dbReference>
<keyword evidence="5 8" id="KW-0472">Membrane</keyword>
<keyword evidence="6" id="KW-0687">Ribonucleoprotein</keyword>
<evidence type="ECO:0000256" key="5">
    <source>
        <dbReference type="ARBA" id="ARBA00023136"/>
    </source>
</evidence>
<dbReference type="InterPro" id="IPR006214">
    <property type="entry name" value="Bax_inhibitor_1-related"/>
</dbReference>
<keyword evidence="2 8" id="KW-0812">Transmembrane</keyword>
<evidence type="ECO:0000256" key="2">
    <source>
        <dbReference type="ARBA" id="ARBA00022692"/>
    </source>
</evidence>
<dbReference type="Pfam" id="PF17135">
    <property type="entry name" value="Ribosomal_L18"/>
    <property type="match status" value="1"/>
</dbReference>
<dbReference type="Pfam" id="PF01027">
    <property type="entry name" value="Bax1-I"/>
    <property type="match status" value="1"/>
</dbReference>